<evidence type="ECO:0000313" key="1">
    <source>
        <dbReference type="EMBL" id="CDH51357.1"/>
    </source>
</evidence>
<proteinExistence type="predicted"/>
<organism evidence="1 2">
    <name type="scientific">Lichtheimia corymbifera JMRC:FSU:9682</name>
    <dbReference type="NCBI Taxonomy" id="1263082"/>
    <lineage>
        <taxon>Eukaryota</taxon>
        <taxon>Fungi</taxon>
        <taxon>Fungi incertae sedis</taxon>
        <taxon>Mucoromycota</taxon>
        <taxon>Mucoromycotina</taxon>
        <taxon>Mucoromycetes</taxon>
        <taxon>Mucorales</taxon>
        <taxon>Lichtheimiaceae</taxon>
        <taxon>Lichtheimia</taxon>
    </lineage>
</organism>
<accession>A0A068RP02</accession>
<sequence length="155" mass="17239">MHFPTKFEVKVSNLKITDQFTVCMDLFDSAPNLISSSSTFSFSRLPPILNCCPIQLQLQPANNCPASTHHVNPTTVLILLSSTEWQVHGLYTPPQHTRFLTVHVLLYNPQPQSNVTAFIPAVAISKSYSIVLNSIHSLVTLLQHTLLHTPLSQPI</sequence>
<name>A0A068RP02_9FUNG</name>
<evidence type="ECO:0000313" key="2">
    <source>
        <dbReference type="Proteomes" id="UP000027586"/>
    </source>
</evidence>
<dbReference type="Proteomes" id="UP000027586">
    <property type="component" value="Unassembled WGS sequence"/>
</dbReference>
<keyword evidence="2" id="KW-1185">Reference proteome</keyword>
<dbReference type="VEuPathDB" id="FungiDB:LCOR_02974.1"/>
<dbReference type="AlphaFoldDB" id="A0A068RP02"/>
<comment type="caution">
    <text evidence="1">The sequence shown here is derived from an EMBL/GenBank/DDBJ whole genome shotgun (WGS) entry which is preliminary data.</text>
</comment>
<dbReference type="EMBL" id="CBTN010000009">
    <property type="protein sequence ID" value="CDH51357.1"/>
    <property type="molecule type" value="Genomic_DNA"/>
</dbReference>
<gene>
    <name evidence="1" type="ORF">LCOR_02974.1</name>
</gene>
<protein>
    <submittedName>
        <fullName evidence="1">Uncharacterized protein</fullName>
    </submittedName>
</protein>
<reference evidence="1" key="1">
    <citation type="submission" date="2013-08" db="EMBL/GenBank/DDBJ databases">
        <title>Gene expansion shapes genome architecture in the human pathogen Lichtheimia corymbifera: an evolutionary genomics analysis in the ancient terrestrial Mucorales (Mucoromycotina).</title>
        <authorList>
            <person name="Schwartze V.U."/>
            <person name="Winter S."/>
            <person name="Shelest E."/>
            <person name="Marcet-Houben M."/>
            <person name="Horn F."/>
            <person name="Wehner S."/>
            <person name="Hoffmann K."/>
            <person name="Riege K."/>
            <person name="Sammeth M."/>
            <person name="Nowrousian M."/>
            <person name="Valiante V."/>
            <person name="Linde J."/>
            <person name="Jacobsen I.D."/>
            <person name="Marz M."/>
            <person name="Brakhage A.A."/>
            <person name="Gabaldon T."/>
            <person name="Bocker S."/>
            <person name="Voigt K."/>
        </authorList>
    </citation>
    <scope>NUCLEOTIDE SEQUENCE [LARGE SCALE GENOMIC DNA]</scope>
    <source>
        <strain evidence="1">FSU 9682</strain>
    </source>
</reference>